<keyword evidence="2" id="KW-1185">Reference proteome</keyword>
<gene>
    <name evidence="1" type="ORF">N8T08_011164</name>
</gene>
<name>A0ACC3AQ60_9EURO</name>
<sequence>MLTLTSILSLFLFTSILDPTAAICRCLPGDPCWPAPATWSQFNASISGQLIATNPLGAPCHDPNYDAARCAQLRDNWTHPRLHYESSSSVMAPYFANNSCDPFHPPGKPCTLDNYVVYAVNASTPEHVTRALQFVRDHNIRLVVRNTGHDYLGKSTGAGALGLWMHHLKEITVADYRDARYTGKAITVGAGVHAIDVYRAADAQGLQIVGGECPTVGLAGGYTQGGGHSMLSSKYGLAADQVLSWQVITGEGELVTATRETYPDLYWALSGGGGGTYGVVWSMTVKAYPDTPVSGLNMTFSREDVEEEEFYRAVSRFHAILPDIVDAGAMCIWSLTNTSFSISPLTGPNIPASELVDLLGPFTDHLDEEEITYTISADDFPDYLSQFQNMMPDVPVSESQLGGWLIPRGVVQENNENFTAAARQIVEDGASLVSVGLNVSKAVAGNVDNAVLPAWRDTVAHTVISTPWEWNADDKMREWQRKMTEVYVSLLSRLAPNSGAYMNEADFRQPNYQRAFYGENYAKLREIKKKYDPFDVFYAPTAVGSDEWTESNRGRLCRVTRVNLGTWLSRQAKAAFT</sequence>
<proteinExistence type="predicted"/>
<dbReference type="EMBL" id="JAOPJF010000098">
    <property type="protein sequence ID" value="KAK1139768.1"/>
    <property type="molecule type" value="Genomic_DNA"/>
</dbReference>
<protein>
    <submittedName>
        <fullName evidence="1">Uncharacterized protein</fullName>
    </submittedName>
</protein>
<organism evidence="1 2">
    <name type="scientific">Aspergillus melleus</name>
    <dbReference type="NCBI Taxonomy" id="138277"/>
    <lineage>
        <taxon>Eukaryota</taxon>
        <taxon>Fungi</taxon>
        <taxon>Dikarya</taxon>
        <taxon>Ascomycota</taxon>
        <taxon>Pezizomycotina</taxon>
        <taxon>Eurotiomycetes</taxon>
        <taxon>Eurotiomycetidae</taxon>
        <taxon>Eurotiales</taxon>
        <taxon>Aspergillaceae</taxon>
        <taxon>Aspergillus</taxon>
        <taxon>Aspergillus subgen. Circumdati</taxon>
    </lineage>
</organism>
<accession>A0ACC3AQ60</accession>
<evidence type="ECO:0000313" key="2">
    <source>
        <dbReference type="Proteomes" id="UP001177260"/>
    </source>
</evidence>
<comment type="caution">
    <text evidence="1">The sequence shown here is derived from an EMBL/GenBank/DDBJ whole genome shotgun (WGS) entry which is preliminary data.</text>
</comment>
<evidence type="ECO:0000313" key="1">
    <source>
        <dbReference type="EMBL" id="KAK1139768.1"/>
    </source>
</evidence>
<reference evidence="1 2" key="1">
    <citation type="journal article" date="2023" name="ACS Omega">
        <title>Identification of the Neoaspergillic Acid Biosynthesis Gene Cluster by Establishing an In Vitro CRISPR-Ribonucleoprotein Genetic System in Aspergillus melleus.</title>
        <authorList>
            <person name="Yuan B."/>
            <person name="Grau M.F."/>
            <person name="Murata R.M."/>
            <person name="Torok T."/>
            <person name="Venkateswaran K."/>
            <person name="Stajich J.E."/>
            <person name="Wang C.C.C."/>
        </authorList>
    </citation>
    <scope>NUCLEOTIDE SEQUENCE [LARGE SCALE GENOMIC DNA]</scope>
    <source>
        <strain evidence="1 2">IMV 1140</strain>
    </source>
</reference>
<dbReference type="Proteomes" id="UP001177260">
    <property type="component" value="Unassembled WGS sequence"/>
</dbReference>